<protein>
    <submittedName>
        <fullName evidence="1">Uncharacterized protein</fullName>
    </submittedName>
</protein>
<comment type="caution">
    <text evidence="1">The sequence shown here is derived from an EMBL/GenBank/DDBJ whole genome shotgun (WGS) entry which is preliminary data.</text>
</comment>
<keyword evidence="2" id="KW-1185">Reference proteome</keyword>
<dbReference type="Proteomes" id="UP001519460">
    <property type="component" value="Unassembled WGS sequence"/>
</dbReference>
<sequence length="72" mass="7939">MQRGYVHEPSGKHSSTLKLVSPGYLSSRIARWWCNWKPVPAVLSSPSMRACGFSPGTPAEKIITWRIPNGTA</sequence>
<proteinExistence type="predicted"/>
<feature type="non-terminal residue" evidence="1">
    <location>
        <position position="72"/>
    </location>
</feature>
<dbReference type="EMBL" id="JACVVK020000113">
    <property type="protein sequence ID" value="KAK7491598.1"/>
    <property type="molecule type" value="Genomic_DNA"/>
</dbReference>
<organism evidence="1 2">
    <name type="scientific">Batillaria attramentaria</name>
    <dbReference type="NCBI Taxonomy" id="370345"/>
    <lineage>
        <taxon>Eukaryota</taxon>
        <taxon>Metazoa</taxon>
        <taxon>Spiralia</taxon>
        <taxon>Lophotrochozoa</taxon>
        <taxon>Mollusca</taxon>
        <taxon>Gastropoda</taxon>
        <taxon>Caenogastropoda</taxon>
        <taxon>Sorbeoconcha</taxon>
        <taxon>Cerithioidea</taxon>
        <taxon>Batillariidae</taxon>
        <taxon>Batillaria</taxon>
    </lineage>
</organism>
<dbReference type="AlphaFoldDB" id="A0ABD0KXC7"/>
<name>A0ABD0KXC7_9CAEN</name>
<evidence type="ECO:0000313" key="2">
    <source>
        <dbReference type="Proteomes" id="UP001519460"/>
    </source>
</evidence>
<accession>A0ABD0KXC7</accession>
<reference evidence="1 2" key="1">
    <citation type="journal article" date="2023" name="Sci. Data">
        <title>Genome assembly of the Korean intertidal mud-creeper Batillaria attramentaria.</title>
        <authorList>
            <person name="Patra A.K."/>
            <person name="Ho P.T."/>
            <person name="Jun S."/>
            <person name="Lee S.J."/>
            <person name="Kim Y."/>
            <person name="Won Y.J."/>
        </authorList>
    </citation>
    <scope>NUCLEOTIDE SEQUENCE [LARGE SCALE GENOMIC DNA]</scope>
    <source>
        <strain evidence="1">Wonlab-2016</strain>
    </source>
</reference>
<evidence type="ECO:0000313" key="1">
    <source>
        <dbReference type="EMBL" id="KAK7491598.1"/>
    </source>
</evidence>
<gene>
    <name evidence="1" type="ORF">BaRGS_00017237</name>
</gene>